<dbReference type="EMBL" id="KQ086305">
    <property type="protein sequence ID" value="KLO05466.1"/>
    <property type="molecule type" value="Genomic_DNA"/>
</dbReference>
<keyword evidence="1" id="KW-1133">Transmembrane helix</keyword>
<evidence type="ECO:0000256" key="1">
    <source>
        <dbReference type="SAM" id="Phobius"/>
    </source>
</evidence>
<evidence type="ECO:0000313" key="3">
    <source>
        <dbReference type="Proteomes" id="UP000053477"/>
    </source>
</evidence>
<dbReference type="Proteomes" id="UP000053477">
    <property type="component" value="Unassembled WGS sequence"/>
</dbReference>
<protein>
    <submittedName>
        <fullName evidence="2">Uncharacterized protein</fullName>
    </submittedName>
</protein>
<feature type="transmembrane region" description="Helical" evidence="1">
    <location>
        <begin position="97"/>
        <end position="116"/>
    </location>
</feature>
<feature type="transmembrane region" description="Helical" evidence="1">
    <location>
        <begin position="145"/>
        <end position="178"/>
    </location>
</feature>
<dbReference type="InParanoid" id="A0A0H2RKY9"/>
<gene>
    <name evidence="2" type="ORF">SCHPADRAFT_896238</name>
</gene>
<keyword evidence="1" id="KW-0812">Transmembrane</keyword>
<name>A0A0H2RKY9_9AGAM</name>
<dbReference type="AlphaFoldDB" id="A0A0H2RKY9"/>
<keyword evidence="1" id="KW-0472">Membrane</keyword>
<evidence type="ECO:0000313" key="2">
    <source>
        <dbReference type="EMBL" id="KLO05466.1"/>
    </source>
</evidence>
<organism evidence="2 3">
    <name type="scientific">Schizopora paradoxa</name>
    <dbReference type="NCBI Taxonomy" id="27342"/>
    <lineage>
        <taxon>Eukaryota</taxon>
        <taxon>Fungi</taxon>
        <taxon>Dikarya</taxon>
        <taxon>Basidiomycota</taxon>
        <taxon>Agaricomycotina</taxon>
        <taxon>Agaricomycetes</taxon>
        <taxon>Hymenochaetales</taxon>
        <taxon>Schizoporaceae</taxon>
        <taxon>Schizopora</taxon>
    </lineage>
</organism>
<proteinExistence type="predicted"/>
<keyword evidence="3" id="KW-1185">Reference proteome</keyword>
<reference evidence="2 3" key="1">
    <citation type="submission" date="2015-04" db="EMBL/GenBank/DDBJ databases">
        <title>Complete genome sequence of Schizopora paradoxa KUC8140, a cosmopolitan wood degrader in East Asia.</title>
        <authorList>
            <consortium name="DOE Joint Genome Institute"/>
            <person name="Min B."/>
            <person name="Park H."/>
            <person name="Jang Y."/>
            <person name="Kim J.-J."/>
            <person name="Kim K.H."/>
            <person name="Pangilinan J."/>
            <person name="Lipzen A."/>
            <person name="Riley R."/>
            <person name="Grigoriev I.V."/>
            <person name="Spatafora J.W."/>
            <person name="Choi I.-G."/>
        </authorList>
    </citation>
    <scope>NUCLEOTIDE SEQUENCE [LARGE SCALE GENOMIC DNA]</scope>
    <source>
        <strain evidence="2 3">KUC8140</strain>
    </source>
</reference>
<accession>A0A0H2RKY9</accession>
<sequence>MSESGTWLEDTKHSLIQSSFLQLINLIKYSDVSAIALLCATSGVNLGLSGKCCTLFLGTVALLNQFPPFSGQCSSFGTIVGFGVQILRTYAIWNRSMIVLVYLLLVQFLATVFSAIELNNINNSETFLPATPNFGCAVIMTTKKFFVIFIVFVIGELNVIVLSLVRGVLYFVILFFIASSSDTERIHGLKSPHRILHAILSSRIILNLRKAASSGEIMFRSDALVSELRIREIPENSNDLASSVNARSAE</sequence>